<dbReference type="Gramene" id="ERM94563">
    <property type="protein sequence ID" value="ERM94563"/>
    <property type="gene ID" value="AMTR_s00010p00267530"/>
</dbReference>
<feature type="transmembrane region" description="Helical" evidence="10">
    <location>
        <begin position="496"/>
        <end position="517"/>
    </location>
</feature>
<evidence type="ECO:0000256" key="9">
    <source>
        <dbReference type="ARBA" id="ARBA00043939"/>
    </source>
</evidence>
<keyword evidence="14" id="KW-1185">Reference proteome</keyword>
<evidence type="ECO:0000259" key="12">
    <source>
        <dbReference type="PROSITE" id="PS51382"/>
    </source>
</evidence>
<keyword evidence="3" id="KW-0813">Transport</keyword>
<feature type="transmembrane region" description="Helical" evidence="10">
    <location>
        <begin position="728"/>
        <end position="748"/>
    </location>
</feature>
<evidence type="ECO:0000256" key="4">
    <source>
        <dbReference type="ARBA" id="ARBA00022475"/>
    </source>
</evidence>
<dbReference type="CDD" id="cd14476">
    <property type="entry name" value="SPX_PHO1_like"/>
    <property type="match status" value="1"/>
</dbReference>
<dbReference type="PANTHER" id="PTHR10783:SF4">
    <property type="entry name" value="PHOSPHATE TRANSPORTER PHO1 HOMOLOG 3"/>
    <property type="match status" value="1"/>
</dbReference>
<keyword evidence="6 10" id="KW-0812">Transmembrane</keyword>
<dbReference type="GO" id="GO:0000822">
    <property type="term" value="F:inositol hexakisphosphate binding"/>
    <property type="evidence" value="ECO:0000318"/>
    <property type="project" value="GO_Central"/>
</dbReference>
<dbReference type="InterPro" id="IPR004331">
    <property type="entry name" value="SPX_dom"/>
</dbReference>
<accession>W1NGE3</accession>
<keyword evidence="5" id="KW-0592">Phosphate transport</keyword>
<dbReference type="OMA" id="ASERHFF"/>
<comment type="subcellular location">
    <subcellularLocation>
        <location evidence="1">Cell membrane</location>
        <topology evidence="1">Multi-pass membrane protein</topology>
    </subcellularLocation>
</comment>
<feature type="transmembrane region" description="Helical" evidence="10">
    <location>
        <begin position="452"/>
        <end position="475"/>
    </location>
</feature>
<keyword evidence="8 10" id="KW-0472">Membrane</keyword>
<dbReference type="GO" id="GO:0005802">
    <property type="term" value="C:trans-Golgi network"/>
    <property type="evidence" value="ECO:0000318"/>
    <property type="project" value="GO_Central"/>
</dbReference>
<dbReference type="HOGENOM" id="CLU_006116_2_0_1"/>
<evidence type="ECO:0000313" key="14">
    <source>
        <dbReference type="Proteomes" id="UP000017836"/>
    </source>
</evidence>
<evidence type="ECO:0000256" key="10">
    <source>
        <dbReference type="SAM" id="Phobius"/>
    </source>
</evidence>
<evidence type="ECO:0000256" key="1">
    <source>
        <dbReference type="ARBA" id="ARBA00004651"/>
    </source>
</evidence>
<dbReference type="EMBL" id="KI397513">
    <property type="protein sequence ID" value="ERM94563.1"/>
    <property type="molecule type" value="Genomic_DNA"/>
</dbReference>
<evidence type="ECO:0000256" key="7">
    <source>
        <dbReference type="ARBA" id="ARBA00022989"/>
    </source>
</evidence>
<evidence type="ECO:0000256" key="3">
    <source>
        <dbReference type="ARBA" id="ARBA00022448"/>
    </source>
</evidence>
<dbReference type="GO" id="GO:0005886">
    <property type="term" value="C:plasma membrane"/>
    <property type="evidence" value="ECO:0007669"/>
    <property type="project" value="UniProtKB-SubCell"/>
</dbReference>
<dbReference type="Proteomes" id="UP000017836">
    <property type="component" value="Unassembled WGS sequence"/>
</dbReference>
<keyword evidence="4" id="KW-1003">Cell membrane</keyword>
<organism evidence="13 14">
    <name type="scientific">Amborella trichopoda</name>
    <dbReference type="NCBI Taxonomy" id="13333"/>
    <lineage>
        <taxon>Eukaryota</taxon>
        <taxon>Viridiplantae</taxon>
        <taxon>Streptophyta</taxon>
        <taxon>Embryophyta</taxon>
        <taxon>Tracheophyta</taxon>
        <taxon>Spermatophyta</taxon>
        <taxon>Magnoliopsida</taxon>
        <taxon>Amborellales</taxon>
        <taxon>Amborellaceae</taxon>
        <taxon>Amborella</taxon>
    </lineage>
</organism>
<feature type="domain" description="EXS" evidence="11">
    <location>
        <begin position="617"/>
        <end position="811"/>
    </location>
</feature>
<dbReference type="Pfam" id="PF03124">
    <property type="entry name" value="EXS"/>
    <property type="match status" value="1"/>
</dbReference>
<proteinExistence type="inferred from homology"/>
<feature type="transmembrane region" description="Helical" evidence="10">
    <location>
        <begin position="532"/>
        <end position="553"/>
    </location>
</feature>
<dbReference type="InterPro" id="IPR004342">
    <property type="entry name" value="EXS_C"/>
</dbReference>
<feature type="transmembrane region" description="Helical" evidence="10">
    <location>
        <begin position="687"/>
        <end position="708"/>
    </location>
</feature>
<feature type="domain" description="SPX" evidence="12">
    <location>
        <begin position="28"/>
        <end position="357"/>
    </location>
</feature>
<dbReference type="GO" id="GO:0016036">
    <property type="term" value="P:cellular response to phosphate starvation"/>
    <property type="evidence" value="ECO:0000318"/>
    <property type="project" value="GO_Central"/>
</dbReference>
<dbReference type="AlphaFoldDB" id="W1NGE3"/>
<dbReference type="PROSITE" id="PS51382">
    <property type="entry name" value="SPX"/>
    <property type="match status" value="1"/>
</dbReference>
<comment type="similarity">
    <text evidence="2">Belongs to the SYG1 (TC 2.A.94) family.</text>
</comment>
<evidence type="ECO:0000256" key="2">
    <source>
        <dbReference type="ARBA" id="ARBA00009665"/>
    </source>
</evidence>
<name>W1NGE3_AMBTC</name>
<dbReference type="GO" id="GO:0005315">
    <property type="term" value="F:phosphate transmembrane transporter activity"/>
    <property type="evidence" value="ECO:0000318"/>
    <property type="project" value="GO_Central"/>
</dbReference>
<evidence type="ECO:0000256" key="5">
    <source>
        <dbReference type="ARBA" id="ARBA00022592"/>
    </source>
</evidence>
<keyword evidence="7 10" id="KW-1133">Transmembrane helix</keyword>
<evidence type="ECO:0000259" key="11">
    <source>
        <dbReference type="PROSITE" id="PS51380"/>
    </source>
</evidence>
<reference evidence="14" key="1">
    <citation type="journal article" date="2013" name="Science">
        <title>The Amborella genome and the evolution of flowering plants.</title>
        <authorList>
            <consortium name="Amborella Genome Project"/>
        </authorList>
    </citation>
    <scope>NUCLEOTIDE SEQUENCE [LARGE SCALE GENOMIC DNA]</scope>
</reference>
<evidence type="ECO:0008006" key="15">
    <source>
        <dbReference type="Google" id="ProtNLM"/>
    </source>
</evidence>
<dbReference type="Pfam" id="PF03105">
    <property type="entry name" value="SPX"/>
    <property type="match status" value="1"/>
</dbReference>
<dbReference type="eggNOG" id="KOG1162">
    <property type="taxonomic scope" value="Eukaryota"/>
</dbReference>
<evidence type="ECO:0000256" key="8">
    <source>
        <dbReference type="ARBA" id="ARBA00023136"/>
    </source>
</evidence>
<dbReference type="InterPro" id="IPR034092">
    <property type="entry name" value="PHO1_SPX"/>
</dbReference>
<evidence type="ECO:0000256" key="6">
    <source>
        <dbReference type="ARBA" id="ARBA00022692"/>
    </source>
</evidence>
<evidence type="ECO:0000313" key="13">
    <source>
        <dbReference type="EMBL" id="ERM94563.1"/>
    </source>
</evidence>
<feature type="transmembrane region" description="Helical" evidence="10">
    <location>
        <begin position="408"/>
        <end position="432"/>
    </location>
</feature>
<dbReference type="PANTHER" id="PTHR10783">
    <property type="entry name" value="XENOTROPIC AND POLYTROPIC RETROVIRUS RECEPTOR 1-RELATED"/>
    <property type="match status" value="1"/>
</dbReference>
<dbReference type="PROSITE" id="PS51380">
    <property type="entry name" value="EXS"/>
    <property type="match status" value="1"/>
</dbReference>
<comment type="function">
    <text evidence="9">May transport inorganic phosphate (Pi).</text>
</comment>
<protein>
    <recommendedName>
        <fullName evidence="15">SPX domain-containing protein</fullName>
    </recommendedName>
</protein>
<gene>
    <name evidence="13" type="ORF">AMTR_s00010p00267530</name>
</gene>
<dbReference type="GO" id="GO:0006817">
    <property type="term" value="P:phosphate ion transport"/>
    <property type="evidence" value="ECO:0000318"/>
    <property type="project" value="GO_Central"/>
</dbReference>
<sequence>MWWDPSPSLSVLFINTCKQDSKDIDQKMKFGKEMRTQMVEEWRDAHVNYNLLKSILKDLLHFRESVKPPPPRFRRTVSLYRSFSGLSNRYTHHRHQDSSLHQDNDRVILVNHVQQDGMEEYETELLMSSDEGAEYEKVFFKRLDLEFNKVNLFYKTKVEEMMSEAASLDKQMETLISMRIIVEKPSYGSDKRPNNSDYFSTKFASSKDALGDVSNSGNYHMDVTIEDAKSGEITQNPDSILVRPKKYNRRALSEKWNGLVIEKVPIENFKKVEINITPETPHSTIKAFLMDPKNKDLHLTRQGLKKTEKLLRRAFIEFHLKLLILKNYRALNLLAFSKIMKKYDKIAERHVSRSYLVMVDRSYLGSFEEVIRLLERVEATFIKHFANSNRAKGMRALRLQAKKENYKITFSLGFFTGCVLALLMALSILIHARKILNNHGGAQYMENIFPLYSMFGFIILHMLMYAANLYFWRCFRVNYPFIFGFKQGSELGYREVLLLSNGLTVLSLASVVSNLYMKMNPETKDYQALTELIPLGLFIFILLLLSCPLNIVFRSSRFFLLRSVWRCISAPLYKVSLVDFFLMDQLTSQVQAIRTLEYYICYYDGSGDFRHRKNSCSSSEVYTSFFFILGVIPYWGRFVQCLRRLYEEKDSMQGYNALKYFSTIIAVVTRTAFTLQKQMSWMVMAQLSSAIATIISTYWDIVIDWGLLQRHSRNRWLRDRLLIPHKSIYFGAMALNIILRFAWLQSVLDFKIPRIHGKALVAIVAYLEILRRGLWNFFRLENEHLNNVGKYRAFKSVPLPFQYDDEGVDDKDDS</sequence>